<evidence type="ECO:0000256" key="1">
    <source>
        <dbReference type="SAM" id="MobiDB-lite"/>
    </source>
</evidence>
<gene>
    <name evidence="2" type="primary">Acey_s0010.g1041</name>
    <name evidence="2" type="ORF">Y032_0010g1041</name>
</gene>
<reference evidence="3" key="1">
    <citation type="journal article" date="2015" name="Nat. Genet.">
        <title>The genome and transcriptome of the zoonotic hookworm Ancylostoma ceylanicum identify infection-specific gene families.</title>
        <authorList>
            <person name="Schwarz E.M."/>
            <person name="Hu Y."/>
            <person name="Antoshechkin I."/>
            <person name="Miller M.M."/>
            <person name="Sternberg P.W."/>
            <person name="Aroian R.V."/>
        </authorList>
    </citation>
    <scope>NUCLEOTIDE SEQUENCE</scope>
    <source>
        <strain evidence="3">HY135</strain>
    </source>
</reference>
<organism evidence="2 3">
    <name type="scientific">Ancylostoma ceylanicum</name>
    <dbReference type="NCBI Taxonomy" id="53326"/>
    <lineage>
        <taxon>Eukaryota</taxon>
        <taxon>Metazoa</taxon>
        <taxon>Ecdysozoa</taxon>
        <taxon>Nematoda</taxon>
        <taxon>Chromadorea</taxon>
        <taxon>Rhabditida</taxon>
        <taxon>Rhabditina</taxon>
        <taxon>Rhabditomorpha</taxon>
        <taxon>Strongyloidea</taxon>
        <taxon>Ancylostomatidae</taxon>
        <taxon>Ancylostomatinae</taxon>
        <taxon>Ancylostoma</taxon>
    </lineage>
</organism>
<proteinExistence type="predicted"/>
<comment type="caution">
    <text evidence="2">The sequence shown here is derived from an EMBL/GenBank/DDBJ whole genome shotgun (WGS) entry which is preliminary data.</text>
</comment>
<keyword evidence="3" id="KW-1185">Reference proteome</keyword>
<feature type="region of interest" description="Disordered" evidence="1">
    <location>
        <begin position="1"/>
        <end position="31"/>
    </location>
</feature>
<sequence length="118" mass="13376">MNTPLRSSSVPAFNRSKQRHVGQTPPEKPDGLAQVMGQSLEQEMPAYVRVTLEDLMETREQMATIKKWCEKVSEENVQLKIENSDLKKLIRQKDSQLNSFTPPSSSQQSRSSVDPFAL</sequence>
<protein>
    <submittedName>
        <fullName evidence="2">Uncharacterized protein</fullName>
    </submittedName>
</protein>
<feature type="compositionally biased region" description="Polar residues" evidence="1">
    <location>
        <begin position="1"/>
        <end position="11"/>
    </location>
</feature>
<dbReference type="AlphaFoldDB" id="A0A016VGU4"/>
<dbReference type="EMBL" id="JARK01001346">
    <property type="protein sequence ID" value="EYC26247.1"/>
    <property type="molecule type" value="Genomic_DNA"/>
</dbReference>
<accession>A0A016VGU4</accession>
<evidence type="ECO:0000313" key="2">
    <source>
        <dbReference type="EMBL" id="EYC26247.1"/>
    </source>
</evidence>
<feature type="region of interest" description="Disordered" evidence="1">
    <location>
        <begin position="94"/>
        <end position="118"/>
    </location>
</feature>
<dbReference type="Proteomes" id="UP000024635">
    <property type="component" value="Unassembled WGS sequence"/>
</dbReference>
<evidence type="ECO:0000313" key="3">
    <source>
        <dbReference type="Proteomes" id="UP000024635"/>
    </source>
</evidence>
<dbReference type="STRING" id="53326.A0A016VGU4"/>
<dbReference type="OrthoDB" id="5872625at2759"/>
<name>A0A016VGU4_9BILA</name>